<proteinExistence type="evidence at transcript level"/>
<feature type="chain" id="PRO_5002414980" evidence="5">
    <location>
        <begin position="22"/>
        <end position="153"/>
    </location>
</feature>
<dbReference type="GO" id="GO:0005615">
    <property type="term" value="C:extracellular space"/>
    <property type="evidence" value="ECO:0007669"/>
    <property type="project" value="TreeGrafter"/>
</dbReference>
<organism evidence="6">
    <name type="scientific">Oedaleus asiaticus</name>
    <dbReference type="NCBI Taxonomy" id="244712"/>
    <lineage>
        <taxon>Eukaryota</taxon>
        <taxon>Metazoa</taxon>
        <taxon>Ecdysozoa</taxon>
        <taxon>Arthropoda</taxon>
        <taxon>Hexapoda</taxon>
        <taxon>Insecta</taxon>
        <taxon>Pterygota</taxon>
        <taxon>Neoptera</taxon>
        <taxon>Polyneoptera</taxon>
        <taxon>Orthoptera</taxon>
        <taxon>Caelifera</taxon>
        <taxon>Acrididea</taxon>
        <taxon>Acridomorpha</taxon>
        <taxon>Acridoidea</taxon>
        <taxon>Acrididae</taxon>
        <taxon>Oedipodinae</taxon>
        <taxon>Oedaleus</taxon>
    </lineage>
</organism>
<dbReference type="Pfam" id="PF01395">
    <property type="entry name" value="PBP_GOBP"/>
    <property type="match status" value="1"/>
</dbReference>
<dbReference type="AlphaFoldDB" id="A0A0E3XA37"/>
<dbReference type="FunFam" id="1.10.238.20:FF:000001">
    <property type="entry name" value="General odorant-binding protein lush"/>
    <property type="match status" value="1"/>
</dbReference>
<accession>A0A0E3XA37</accession>
<evidence type="ECO:0000256" key="1">
    <source>
        <dbReference type="ARBA" id="ARBA00004613"/>
    </source>
</evidence>
<dbReference type="GO" id="GO:0005549">
    <property type="term" value="F:odorant binding"/>
    <property type="evidence" value="ECO:0007669"/>
    <property type="project" value="InterPro"/>
</dbReference>
<gene>
    <name evidence="6" type="primary">OBP1</name>
</gene>
<dbReference type="PANTHER" id="PTHR11857">
    <property type="entry name" value="ODORANT BINDING PROTEIN-RELATED"/>
    <property type="match status" value="1"/>
</dbReference>
<feature type="signal peptide" evidence="5">
    <location>
        <begin position="1"/>
        <end position="21"/>
    </location>
</feature>
<dbReference type="EMBL" id="KP293567">
    <property type="protein sequence ID" value="AKC02192.1"/>
    <property type="molecule type" value="mRNA"/>
</dbReference>
<dbReference type="GO" id="GO:0007608">
    <property type="term" value="P:sensory perception of smell"/>
    <property type="evidence" value="ECO:0007669"/>
    <property type="project" value="TreeGrafter"/>
</dbReference>
<dbReference type="CDD" id="cd23992">
    <property type="entry name" value="PBP_GOBP"/>
    <property type="match status" value="1"/>
</dbReference>
<evidence type="ECO:0000256" key="2">
    <source>
        <dbReference type="ARBA" id="ARBA00008098"/>
    </source>
</evidence>
<dbReference type="InterPro" id="IPR036728">
    <property type="entry name" value="PBP_GOBP_sf"/>
</dbReference>
<name>A0A0E3XA37_9ORTH</name>
<comment type="subcellular location">
    <subcellularLocation>
        <location evidence="1">Secreted</location>
    </subcellularLocation>
</comment>
<comment type="similarity">
    <text evidence="2">Belongs to the PBP/GOBP family.</text>
</comment>
<dbReference type="SUPFAM" id="SSF47565">
    <property type="entry name" value="Insect pheromone/odorant-binding proteins"/>
    <property type="match status" value="1"/>
</dbReference>
<protein>
    <submittedName>
        <fullName evidence="6">Odorant-binding protein 1</fullName>
    </submittedName>
</protein>
<dbReference type="Gene3D" id="1.10.238.20">
    <property type="entry name" value="Pheromone/general odorant binding protein domain"/>
    <property type="match status" value="1"/>
</dbReference>
<keyword evidence="3" id="KW-0964">Secreted</keyword>
<dbReference type="InterPro" id="IPR006170">
    <property type="entry name" value="PBP/GOBP"/>
</dbReference>
<sequence>MWARLSDCAALLLLLASAARAWDVNMKLTGRIMDAAKEVDHTCRTSTGVPREMLHRYADGQTVDDDDFKCYLKCIMIEFNSLSDDGVFVLEEELENVPPEIKEEGHRVVHSCKHINHDEACETAYQIHQCYKQSDPELYSLVVRAFDATIGDD</sequence>
<evidence type="ECO:0000256" key="4">
    <source>
        <dbReference type="ARBA" id="ARBA00022729"/>
    </source>
</evidence>
<dbReference type="SMART" id="SM00708">
    <property type="entry name" value="PhBP"/>
    <property type="match status" value="1"/>
</dbReference>
<evidence type="ECO:0000313" key="6">
    <source>
        <dbReference type="EMBL" id="AKC02192.1"/>
    </source>
</evidence>
<dbReference type="PRINTS" id="PR00485">
    <property type="entry name" value="MEALWORMBTLB"/>
</dbReference>
<evidence type="ECO:0000256" key="5">
    <source>
        <dbReference type="SAM" id="SignalP"/>
    </source>
</evidence>
<dbReference type="PANTHER" id="PTHR11857:SF43">
    <property type="entry name" value="GEO07291P1-RELATED"/>
    <property type="match status" value="1"/>
</dbReference>
<reference evidence="6" key="1">
    <citation type="journal article" date="2015" name="Biochem. Biophys. Res. Commun.">
        <title>Novel odorant-binding proteins and their expression patterns in grasshopper, Oedaleus asiaticus.</title>
        <authorList>
            <person name="Zhang S."/>
            <person name="Pang B."/>
            <person name="Zhang L."/>
        </authorList>
    </citation>
    <scope>NUCLEOTIDE SEQUENCE</scope>
    <source>
        <tissue evidence="6">Antennae</tissue>
    </source>
</reference>
<keyword evidence="4 5" id="KW-0732">Signal</keyword>
<evidence type="ECO:0000256" key="3">
    <source>
        <dbReference type="ARBA" id="ARBA00022525"/>
    </source>
</evidence>